<organism evidence="1 2">
    <name type="scientific">Portunus trituberculatus</name>
    <name type="common">Swimming crab</name>
    <name type="synonym">Neptunus trituberculatus</name>
    <dbReference type="NCBI Taxonomy" id="210409"/>
    <lineage>
        <taxon>Eukaryota</taxon>
        <taxon>Metazoa</taxon>
        <taxon>Ecdysozoa</taxon>
        <taxon>Arthropoda</taxon>
        <taxon>Crustacea</taxon>
        <taxon>Multicrustacea</taxon>
        <taxon>Malacostraca</taxon>
        <taxon>Eumalacostraca</taxon>
        <taxon>Eucarida</taxon>
        <taxon>Decapoda</taxon>
        <taxon>Pleocyemata</taxon>
        <taxon>Brachyura</taxon>
        <taxon>Eubrachyura</taxon>
        <taxon>Portunoidea</taxon>
        <taxon>Portunidae</taxon>
        <taxon>Portuninae</taxon>
        <taxon>Portunus</taxon>
    </lineage>
</organism>
<dbReference type="AlphaFoldDB" id="A0A5B7G348"/>
<dbReference type="EMBL" id="VSRR010009806">
    <property type="protein sequence ID" value="MPC50914.1"/>
    <property type="molecule type" value="Genomic_DNA"/>
</dbReference>
<dbReference type="Proteomes" id="UP000324222">
    <property type="component" value="Unassembled WGS sequence"/>
</dbReference>
<protein>
    <submittedName>
        <fullName evidence="1">Uncharacterized protein</fullName>
    </submittedName>
</protein>
<proteinExistence type="predicted"/>
<comment type="caution">
    <text evidence="1">The sequence shown here is derived from an EMBL/GenBank/DDBJ whole genome shotgun (WGS) entry which is preliminary data.</text>
</comment>
<name>A0A5B7G348_PORTR</name>
<keyword evidence="2" id="KW-1185">Reference proteome</keyword>
<gene>
    <name evidence="1" type="ORF">E2C01_044747</name>
</gene>
<evidence type="ECO:0000313" key="2">
    <source>
        <dbReference type="Proteomes" id="UP000324222"/>
    </source>
</evidence>
<reference evidence="1 2" key="1">
    <citation type="submission" date="2019-05" db="EMBL/GenBank/DDBJ databases">
        <title>Another draft genome of Portunus trituberculatus and its Hox gene families provides insights of decapod evolution.</title>
        <authorList>
            <person name="Jeong J.-H."/>
            <person name="Song I."/>
            <person name="Kim S."/>
            <person name="Choi T."/>
            <person name="Kim D."/>
            <person name="Ryu S."/>
            <person name="Kim W."/>
        </authorList>
    </citation>
    <scope>NUCLEOTIDE SEQUENCE [LARGE SCALE GENOMIC DNA]</scope>
    <source>
        <tissue evidence="1">Muscle</tissue>
    </source>
</reference>
<accession>A0A5B7G348</accession>
<sequence>MRRRLVRPKMTGRSVLGHVDLAARFIRPLRGRRSVVSRRQAAACPESGALRDLSLVIVLNCVRRPRSPPSPAYKNRVFS</sequence>
<evidence type="ECO:0000313" key="1">
    <source>
        <dbReference type="EMBL" id="MPC50914.1"/>
    </source>
</evidence>